<feature type="compositionally biased region" description="Acidic residues" evidence="1">
    <location>
        <begin position="725"/>
        <end position="746"/>
    </location>
</feature>
<dbReference type="AlphaFoldDB" id="A0A4S8SH26"/>
<feature type="region of interest" description="Disordered" evidence="1">
    <location>
        <begin position="27"/>
        <end position="89"/>
    </location>
</feature>
<feature type="compositionally biased region" description="Polar residues" evidence="1">
    <location>
        <begin position="792"/>
        <end position="809"/>
    </location>
</feature>
<accession>A0A4S8SH26</accession>
<evidence type="ECO:0000256" key="1">
    <source>
        <dbReference type="SAM" id="MobiDB-lite"/>
    </source>
</evidence>
<name>A0A4S8SH26_AURPU</name>
<organism evidence="2 3">
    <name type="scientific">Aureobasidium pullulans</name>
    <name type="common">Black yeast</name>
    <name type="synonym">Pullularia pullulans</name>
    <dbReference type="NCBI Taxonomy" id="5580"/>
    <lineage>
        <taxon>Eukaryota</taxon>
        <taxon>Fungi</taxon>
        <taxon>Dikarya</taxon>
        <taxon>Ascomycota</taxon>
        <taxon>Pezizomycotina</taxon>
        <taxon>Dothideomycetes</taxon>
        <taxon>Dothideomycetidae</taxon>
        <taxon>Dothideales</taxon>
        <taxon>Saccotheciaceae</taxon>
        <taxon>Aureobasidium</taxon>
    </lineage>
</organism>
<feature type="compositionally biased region" description="Polar residues" evidence="1">
    <location>
        <begin position="770"/>
        <end position="784"/>
    </location>
</feature>
<dbReference type="EMBL" id="QZAF01000225">
    <property type="protein sequence ID" value="THV69918.1"/>
    <property type="molecule type" value="Genomic_DNA"/>
</dbReference>
<evidence type="ECO:0000313" key="2">
    <source>
        <dbReference type="EMBL" id="THV69918.1"/>
    </source>
</evidence>
<protein>
    <submittedName>
        <fullName evidence="2">Uncharacterized protein</fullName>
    </submittedName>
</protein>
<dbReference type="GO" id="GO:1902412">
    <property type="term" value="P:regulation of mitotic cytokinesis"/>
    <property type="evidence" value="ECO:0007669"/>
    <property type="project" value="InterPro"/>
</dbReference>
<feature type="compositionally biased region" description="Basic and acidic residues" evidence="1">
    <location>
        <begin position="493"/>
        <end position="509"/>
    </location>
</feature>
<dbReference type="GO" id="GO:0005096">
    <property type="term" value="F:GTPase activator activity"/>
    <property type="evidence" value="ECO:0007669"/>
    <property type="project" value="InterPro"/>
</dbReference>
<dbReference type="InterPro" id="IPR045342">
    <property type="entry name" value="Etd1"/>
</dbReference>
<feature type="compositionally biased region" description="Low complexity" evidence="1">
    <location>
        <begin position="188"/>
        <end position="204"/>
    </location>
</feature>
<comment type="caution">
    <text evidence="2">The sequence shown here is derived from an EMBL/GenBank/DDBJ whole genome shotgun (WGS) entry which is preliminary data.</text>
</comment>
<proteinExistence type="predicted"/>
<feature type="region of interest" description="Disordered" evidence="1">
    <location>
        <begin position="188"/>
        <end position="255"/>
    </location>
</feature>
<dbReference type="Proteomes" id="UP000304951">
    <property type="component" value="Unassembled WGS sequence"/>
</dbReference>
<gene>
    <name evidence="2" type="ORF">D6D28_05539</name>
</gene>
<feature type="compositionally biased region" description="Basic and acidic residues" evidence="1">
    <location>
        <begin position="715"/>
        <end position="724"/>
    </location>
</feature>
<feature type="compositionally biased region" description="Basic and acidic residues" evidence="1">
    <location>
        <begin position="1155"/>
        <end position="1170"/>
    </location>
</feature>
<feature type="compositionally biased region" description="Polar residues" evidence="1">
    <location>
        <begin position="510"/>
        <end position="524"/>
    </location>
</feature>
<feature type="region of interest" description="Disordered" evidence="1">
    <location>
        <begin position="1114"/>
        <end position="1178"/>
    </location>
</feature>
<feature type="compositionally biased region" description="Polar residues" evidence="1">
    <location>
        <begin position="119"/>
        <end position="132"/>
    </location>
</feature>
<feature type="region of interest" description="Disordered" evidence="1">
    <location>
        <begin position="474"/>
        <end position="524"/>
    </location>
</feature>
<feature type="compositionally biased region" description="Basic and acidic residues" evidence="1">
    <location>
        <begin position="133"/>
        <end position="148"/>
    </location>
</feature>
<feature type="region of interest" description="Disordered" evidence="1">
    <location>
        <begin position="542"/>
        <end position="636"/>
    </location>
</feature>
<sequence length="1178" mass="129368">MKTIPTLCATSTGIGVSALGFVLAQPDHDSRLDRQQPIPNNTSRRSNSHRSSSFLHPRSLPFTADPGGPRPRSNSRASSLAPPKSDMTSTATCTVQTVDTYATPTSFCAPFGFSARQSLRSATNQHTTSSRNAPDHARTVLRKRDGHTMPRGANPSLRDDAEASPPISPTFAPHQTPSWLKRFSFSSRDSTQCSSSRPNSSVISVAPSASGSTTPMIPSHTPPINTAPNKLVKRSTSVSKVPTSASYGGSTTKIPVSTLKRPATSHKRSATLQERRSHAIPKAEDAFRRSLYDPTPESMPDVQWRNYFGPKVAVVPAASTRRRSSTSIPNPIKRVTADRKYRPVLVSARENINAAPIEFENDADDDDFDAVSSSNLMPNIPIAGRYGSPSHQTATLASNRLSRATVDFQTNSFDSRIDERKSIEDELDRQDVAEMSRIESASSSFSVSDILPVEPQIWKQPPPIKAAPIVKYRRPGARARSNTPTSMGNRQSISHDESSEAPVRHRDVDNITQNTETPSVSSPITEIDLRLPSHETHIASTALPTGASFSNTHSEDRVSSDTLPSASRPLHQAAHHVDNTTHLAGSDSDIRSGDDEGLDSQSDTIYDSVRTRAPKSSPGRRGPSIETIFGESPPFHIHGKHTMLRDYLQTGPLHEQGYSLKPRHSIIHEEDAISTPARSARKQSLGSSPMLHMKDSPAQSNLPSSPPTMPSLSDLRQHAEHFPDITDDDEDQESSWSFADDDDDEPQVPMKNRFAHLGITPDLLSPHGHASSSANTTPQRPTVRSTDRDTRSSIFDWSEQQPMEKSPNNRSPPRPKTVHGKKDAETRGSRSVGRRAPSGLHTRSQSVPVAQDADGKRTGTNKFGTWGIGSKGVTEDWNEDFDFEDESAPEEKRLDSGVSMFVPKSIRDQQTNVLANIGLLRDWGLLIEELKEHKMRAVMLEVLDGGNEKMWNEVDAMIDLADQESDEQTLAPRFSPPSSPSFSYDAFDEPLPTLPSTDYLMPAPLFGLPESPANGEFDFFSEEGAISPTRTDNGIFVTPATPQRPRKNSEAVARSVIEALQQKRLSESGLNPEGRDKVHFDTATLKRIIPYVQELRDRVKKVIRDAEDLLPSPKSLGGSIGSHGSRSVRRRIREAPESPTIHRRSRRSTNAIERTSSDEGIHSPTEELNARLRLMAMT</sequence>
<feature type="compositionally biased region" description="Polar residues" evidence="1">
    <location>
        <begin position="480"/>
        <end position="492"/>
    </location>
</feature>
<feature type="compositionally biased region" description="Polar residues" evidence="1">
    <location>
        <begin position="207"/>
        <end position="255"/>
    </location>
</feature>
<feature type="compositionally biased region" description="Low complexity" evidence="1">
    <location>
        <begin position="40"/>
        <end position="53"/>
    </location>
</feature>
<evidence type="ECO:0000313" key="3">
    <source>
        <dbReference type="Proteomes" id="UP000304951"/>
    </source>
</evidence>
<feature type="region of interest" description="Disordered" evidence="1">
    <location>
        <begin position="1030"/>
        <end position="1049"/>
    </location>
</feature>
<reference evidence="2 3" key="1">
    <citation type="submission" date="2018-10" db="EMBL/GenBank/DDBJ databases">
        <title>Fifty Aureobasidium pullulans genomes reveal a recombining polyextremotolerant generalist.</title>
        <authorList>
            <person name="Gostincar C."/>
            <person name="Turk M."/>
            <person name="Zajc J."/>
            <person name="Gunde-Cimerman N."/>
        </authorList>
    </citation>
    <scope>NUCLEOTIDE SEQUENCE [LARGE SCALE GENOMIC DNA]</scope>
    <source>
        <strain evidence="2 3">EXF-11900</strain>
    </source>
</reference>
<feature type="compositionally biased region" description="Polar residues" evidence="1">
    <location>
        <begin position="542"/>
        <end position="552"/>
    </location>
</feature>
<dbReference type="Pfam" id="PF20162">
    <property type="entry name" value="Etd1"/>
    <property type="match status" value="1"/>
</dbReference>
<feature type="region of interest" description="Disordered" evidence="1">
    <location>
        <begin position="670"/>
        <end position="864"/>
    </location>
</feature>
<feature type="region of interest" description="Disordered" evidence="1">
    <location>
        <begin position="119"/>
        <end position="175"/>
    </location>
</feature>